<evidence type="ECO:0000256" key="1">
    <source>
        <dbReference type="SAM" id="SignalP"/>
    </source>
</evidence>
<evidence type="ECO:0000313" key="3">
    <source>
        <dbReference type="EMBL" id="PCD75892.1"/>
    </source>
</evidence>
<dbReference type="InterPro" id="IPR011042">
    <property type="entry name" value="6-blade_b-propeller_TolB-like"/>
</dbReference>
<dbReference type="AlphaFoldDB" id="A0A2A4CNQ4"/>
<organism evidence="3 4">
    <name type="scientific">Pseudothioclava arenosa</name>
    <dbReference type="NCBI Taxonomy" id="1795308"/>
    <lineage>
        <taxon>Bacteria</taxon>
        <taxon>Pseudomonadati</taxon>
        <taxon>Pseudomonadota</taxon>
        <taxon>Alphaproteobacteria</taxon>
        <taxon>Rhodobacterales</taxon>
        <taxon>Paracoccaceae</taxon>
        <taxon>Pseudothioclava</taxon>
    </lineage>
</organism>
<dbReference type="PANTHER" id="PTHR19328:SF75">
    <property type="entry name" value="ALDOSE SUGAR DEHYDROGENASE YLII"/>
    <property type="match status" value="1"/>
</dbReference>
<feature type="signal peptide" evidence="1">
    <location>
        <begin position="1"/>
        <end position="25"/>
    </location>
</feature>
<dbReference type="Gene3D" id="2.120.10.30">
    <property type="entry name" value="TolB, C-terminal domain"/>
    <property type="match status" value="1"/>
</dbReference>
<dbReference type="SUPFAM" id="SSF50952">
    <property type="entry name" value="Soluble quinoprotein glucose dehydrogenase"/>
    <property type="match status" value="1"/>
</dbReference>
<dbReference type="InterPro" id="IPR012938">
    <property type="entry name" value="Glc/Sorbosone_DH"/>
</dbReference>
<dbReference type="Pfam" id="PF07995">
    <property type="entry name" value="GSDH"/>
    <property type="match status" value="1"/>
</dbReference>
<feature type="domain" description="Glucose/Sorbosone dehydrogenase" evidence="2">
    <location>
        <begin position="47"/>
        <end position="351"/>
    </location>
</feature>
<evidence type="ECO:0000259" key="2">
    <source>
        <dbReference type="Pfam" id="PF07995"/>
    </source>
</evidence>
<sequence>MPHFLPRLSLSLSLSLALCAAPALAEENAGGNRAVDPTFRSETIARFDTPWSLTRIPEGGWLVSERGGALYRVSDAGEKQRLAGVPAVEAAGQNGLLDTAFAPDGRLFLTAVVPGARKGGDLALFSARLGAAGLEDLRELWRQVPSGGGGQPGGIIAFQDGMLYLSVGDRMRPETMGPGVMRGVILRFAMTPEGLAAPEVVSTGHRNQYGLVFDAEGQLWEHEMGPRGGDELNLIRAGRDYGWPRVSWGDHYSLLPIPDHDTDPTAERPQLYWTPVIAPSGMIAYQGALFPDWQGRLLIGGLRSQALVVVTRDPAREEARYDMGARIRDVAEAPDGAVWVIEDDARGRLRRLTP</sequence>
<dbReference type="InterPro" id="IPR011041">
    <property type="entry name" value="Quinoprot_gluc/sorb_DH_b-prop"/>
</dbReference>
<evidence type="ECO:0000313" key="4">
    <source>
        <dbReference type="Proteomes" id="UP000243507"/>
    </source>
</evidence>
<proteinExistence type="predicted"/>
<feature type="chain" id="PRO_5013014542" evidence="1">
    <location>
        <begin position="26"/>
        <end position="354"/>
    </location>
</feature>
<accession>A0A2A4CNQ4</accession>
<name>A0A2A4CNQ4_9RHOB</name>
<protein>
    <submittedName>
        <fullName evidence="3">Dehydrogenase</fullName>
    </submittedName>
</protein>
<keyword evidence="4" id="KW-1185">Reference proteome</keyword>
<dbReference type="EMBL" id="NTJD01000009">
    <property type="protein sequence ID" value="PCD75892.1"/>
    <property type="molecule type" value="Genomic_DNA"/>
</dbReference>
<gene>
    <name evidence="3" type="ORF">CLN94_12100</name>
</gene>
<dbReference type="OrthoDB" id="9770043at2"/>
<keyword evidence="1" id="KW-0732">Signal</keyword>
<comment type="caution">
    <text evidence="3">The sequence shown here is derived from an EMBL/GenBank/DDBJ whole genome shotgun (WGS) entry which is preliminary data.</text>
</comment>
<dbReference type="PANTHER" id="PTHR19328">
    <property type="entry name" value="HEDGEHOG-INTERACTING PROTEIN"/>
    <property type="match status" value="1"/>
</dbReference>
<dbReference type="RefSeq" id="WP_096434210.1">
    <property type="nucleotide sequence ID" value="NZ_NTJD01000009.1"/>
</dbReference>
<dbReference type="Proteomes" id="UP000243507">
    <property type="component" value="Unassembled WGS sequence"/>
</dbReference>
<reference evidence="3 4" key="1">
    <citation type="submission" date="2017-09" db="EMBL/GenBank/DDBJ databases">
        <title>A multilocus sequence analysis scheme for characterization of bacteria in the genus Thioclava.</title>
        <authorList>
            <person name="Liu Y."/>
            <person name="Shao Z."/>
        </authorList>
    </citation>
    <scope>NUCLEOTIDE SEQUENCE [LARGE SCALE GENOMIC DNA]</scope>
    <source>
        <strain evidence="3 4">CAU 1312</strain>
    </source>
</reference>